<dbReference type="GO" id="GO:0007186">
    <property type="term" value="P:G protein-coupled receptor signaling pathway"/>
    <property type="evidence" value="ECO:0007669"/>
    <property type="project" value="InterPro"/>
</dbReference>
<dbReference type="InterPro" id="IPR041848">
    <property type="entry name" value="Ste18_fungal"/>
</dbReference>
<feature type="domain" description="G protein gamma" evidence="11">
    <location>
        <begin position="9"/>
        <end position="89"/>
    </location>
</feature>
<dbReference type="GO" id="GO:0000750">
    <property type="term" value="P:pheromone-dependent signal transduction involved in conjugation with cellular fusion"/>
    <property type="evidence" value="ECO:0007669"/>
    <property type="project" value="InterPro"/>
</dbReference>
<comment type="caution">
    <text evidence="12">The sequence shown here is derived from an EMBL/GenBank/DDBJ whole genome shotgun (WGS) entry which is preliminary data.</text>
</comment>
<keyword evidence="7" id="KW-0564">Palmitate</keyword>
<dbReference type="InterPro" id="IPR015898">
    <property type="entry name" value="G-protein_gamma-like_dom"/>
</dbReference>
<dbReference type="OrthoDB" id="19232at2759"/>
<dbReference type="PANTHER" id="PTHR28189:SF1">
    <property type="entry name" value="GUANINE NUCLEOTIDE-BINDING PROTEIN SUBUNIT GAMMA"/>
    <property type="match status" value="1"/>
</dbReference>
<evidence type="ECO:0000256" key="9">
    <source>
        <dbReference type="ARBA" id="ARBA00023288"/>
    </source>
</evidence>
<dbReference type="GO" id="GO:0031681">
    <property type="term" value="F:G-protein beta-subunit binding"/>
    <property type="evidence" value="ECO:0007669"/>
    <property type="project" value="InterPro"/>
</dbReference>
<keyword evidence="13" id="KW-1185">Reference proteome</keyword>
<evidence type="ECO:0000256" key="8">
    <source>
        <dbReference type="ARBA" id="ARBA00023224"/>
    </source>
</evidence>
<comment type="subcellular location">
    <subcellularLocation>
        <location evidence="1">Membrane</location>
        <topology evidence="1">Peripheral membrane protein</topology>
    </subcellularLocation>
</comment>
<accession>A0A9N8VID8</accession>
<dbReference type="SUPFAM" id="SSF48670">
    <property type="entry name" value="Transducin (heterotrimeric G protein), gamma chain"/>
    <property type="match status" value="1"/>
</dbReference>
<evidence type="ECO:0000256" key="7">
    <source>
        <dbReference type="ARBA" id="ARBA00023139"/>
    </source>
</evidence>
<evidence type="ECO:0000256" key="1">
    <source>
        <dbReference type="ARBA" id="ARBA00004170"/>
    </source>
</evidence>
<name>A0A9N8VID8_9GLOM</name>
<evidence type="ECO:0000256" key="3">
    <source>
        <dbReference type="ARBA" id="ARBA00011581"/>
    </source>
</evidence>
<dbReference type="FunFam" id="4.10.260.10:FF:000003">
    <property type="entry name" value="G-protein complex gamma subunit Ste18/GpgA"/>
    <property type="match status" value="1"/>
</dbReference>
<reference evidence="12" key="1">
    <citation type="submission" date="2021-06" db="EMBL/GenBank/DDBJ databases">
        <authorList>
            <person name="Kallberg Y."/>
            <person name="Tangrot J."/>
            <person name="Rosling A."/>
        </authorList>
    </citation>
    <scope>NUCLEOTIDE SEQUENCE</scope>
    <source>
        <strain evidence="12">MT106</strain>
    </source>
</reference>
<keyword evidence="6" id="KW-0472">Membrane</keyword>
<evidence type="ECO:0000259" key="11">
    <source>
        <dbReference type="SMART" id="SM01224"/>
    </source>
</evidence>
<dbReference type="GO" id="GO:0005834">
    <property type="term" value="C:heterotrimeric G-protein complex"/>
    <property type="evidence" value="ECO:0007669"/>
    <property type="project" value="TreeGrafter"/>
</dbReference>
<evidence type="ECO:0000313" key="12">
    <source>
        <dbReference type="EMBL" id="CAG8451552.1"/>
    </source>
</evidence>
<dbReference type="Pfam" id="PF00631">
    <property type="entry name" value="G-gamma"/>
    <property type="match status" value="1"/>
</dbReference>
<dbReference type="PANTHER" id="PTHR28189">
    <property type="entry name" value="GUANINE NUCLEOTIDE-BINDING PROTEIN SUBUNIT GAMMA"/>
    <property type="match status" value="1"/>
</dbReference>
<keyword evidence="5" id="KW-0488">Methylation</keyword>
<keyword evidence="8" id="KW-0807">Transducer</keyword>
<protein>
    <recommendedName>
        <fullName evidence="4">Guanine nucleotide-binding protein subunit gamma</fullName>
    </recommendedName>
</protein>
<dbReference type="SMART" id="SM01224">
    <property type="entry name" value="G_gamma"/>
    <property type="match status" value="1"/>
</dbReference>
<evidence type="ECO:0000256" key="2">
    <source>
        <dbReference type="ARBA" id="ARBA00007431"/>
    </source>
</evidence>
<dbReference type="InterPro" id="IPR036284">
    <property type="entry name" value="GGL_sf"/>
</dbReference>
<keyword evidence="9" id="KW-0449">Lipoprotein</keyword>
<proteinExistence type="inferred from homology"/>
<evidence type="ECO:0000256" key="4">
    <source>
        <dbReference type="ARBA" id="ARBA00016111"/>
    </source>
</evidence>
<dbReference type="Proteomes" id="UP000789831">
    <property type="component" value="Unassembled WGS sequence"/>
</dbReference>
<evidence type="ECO:0000256" key="6">
    <source>
        <dbReference type="ARBA" id="ARBA00023136"/>
    </source>
</evidence>
<gene>
    <name evidence="12" type="ORF">AGERDE_LOCUS1762</name>
</gene>
<dbReference type="EMBL" id="CAJVPL010000129">
    <property type="protein sequence ID" value="CAG8451552.1"/>
    <property type="molecule type" value="Genomic_DNA"/>
</dbReference>
<organism evidence="12 13">
    <name type="scientific">Ambispora gerdemannii</name>
    <dbReference type="NCBI Taxonomy" id="144530"/>
    <lineage>
        <taxon>Eukaryota</taxon>
        <taxon>Fungi</taxon>
        <taxon>Fungi incertae sedis</taxon>
        <taxon>Mucoromycota</taxon>
        <taxon>Glomeromycotina</taxon>
        <taxon>Glomeromycetes</taxon>
        <taxon>Archaeosporales</taxon>
        <taxon>Ambisporaceae</taxon>
        <taxon>Ambispora</taxon>
    </lineage>
</organism>
<dbReference type="AlphaFoldDB" id="A0A9N8VID8"/>
<dbReference type="Gene3D" id="4.10.260.10">
    <property type="entry name" value="Transducin (heterotrimeric G protein), gamma chain"/>
    <property type="match status" value="1"/>
</dbReference>
<sequence>MPTPVKNISEYKLQRLLEHNQRLREQLDLPRVKVSQASSMLIKYVTTTKDYLVPSVWGLPGPADPFVTKSSDDHPIRCRPIAKLTYSLLDPHPTLFQLLGGHSLFILPRNNYY</sequence>
<evidence type="ECO:0000256" key="5">
    <source>
        <dbReference type="ARBA" id="ARBA00022481"/>
    </source>
</evidence>
<evidence type="ECO:0000313" key="13">
    <source>
        <dbReference type="Proteomes" id="UP000789831"/>
    </source>
</evidence>
<evidence type="ECO:0000256" key="10">
    <source>
        <dbReference type="ARBA" id="ARBA00023289"/>
    </source>
</evidence>
<comment type="subunit">
    <text evidence="3">G proteins are composed of 3 units, alpha, beta and gamma.</text>
</comment>
<keyword evidence="10" id="KW-0636">Prenylation</keyword>
<comment type="similarity">
    <text evidence="2">Belongs to the G protein gamma family.</text>
</comment>